<feature type="domain" description="GmrSD restriction endonucleases N-terminal" evidence="1">
    <location>
        <begin position="10"/>
        <end position="196"/>
    </location>
</feature>
<evidence type="ECO:0000259" key="1">
    <source>
        <dbReference type="Pfam" id="PF03235"/>
    </source>
</evidence>
<dbReference type="InterPro" id="IPR004919">
    <property type="entry name" value="GmrSD_N"/>
</dbReference>
<evidence type="ECO:0000313" key="3">
    <source>
        <dbReference type="EMBL" id="SIT95596.1"/>
    </source>
</evidence>
<accession>A0A1U7PPR8</accession>
<dbReference type="PANTHER" id="PTHR35149">
    <property type="entry name" value="SLL5132 PROTEIN"/>
    <property type="match status" value="1"/>
</dbReference>
<proteinExistence type="predicted"/>
<dbReference type="OrthoDB" id="9798761at2"/>
<gene>
    <name evidence="3" type="ORF">SAMN05660493_00244</name>
</gene>
<name>A0A1U7PPR8_9FLAO</name>
<evidence type="ECO:0000313" key="4">
    <source>
        <dbReference type="Proteomes" id="UP000187261"/>
    </source>
</evidence>
<dbReference type="EMBL" id="FTPU01000002">
    <property type="protein sequence ID" value="SIT95596.1"/>
    <property type="molecule type" value="Genomic_DNA"/>
</dbReference>
<dbReference type="PANTHER" id="PTHR35149:SF1">
    <property type="entry name" value="DUF5655 DOMAIN-CONTAINING PROTEIN"/>
    <property type="match status" value="1"/>
</dbReference>
<dbReference type="Pfam" id="PF03235">
    <property type="entry name" value="GmrSD_N"/>
    <property type="match status" value="1"/>
</dbReference>
<dbReference type="RefSeq" id="WP_159435808.1">
    <property type="nucleotide sequence ID" value="NZ_FTPU01000002.1"/>
</dbReference>
<feature type="domain" description="GmrSD restriction endonucleases C-terminal" evidence="2">
    <location>
        <begin position="453"/>
        <end position="599"/>
    </location>
</feature>
<reference evidence="4" key="1">
    <citation type="submission" date="2016-10" db="EMBL/GenBank/DDBJ databases">
        <authorList>
            <person name="Varghese N."/>
            <person name="Submissions S."/>
        </authorList>
    </citation>
    <scope>NUCLEOTIDE SEQUENCE [LARGE SCALE GENOMIC DNA]</scope>
    <source>
        <strain evidence="4">DSM 19482</strain>
    </source>
</reference>
<organism evidence="3 4">
    <name type="scientific">Epilithonimonas bovis DSM 19482</name>
    <dbReference type="NCBI Taxonomy" id="1121284"/>
    <lineage>
        <taxon>Bacteria</taxon>
        <taxon>Pseudomonadati</taxon>
        <taxon>Bacteroidota</taxon>
        <taxon>Flavobacteriia</taxon>
        <taxon>Flavobacteriales</taxon>
        <taxon>Weeksellaceae</taxon>
        <taxon>Chryseobacterium group</taxon>
        <taxon>Epilithonimonas</taxon>
    </lineage>
</organism>
<dbReference type="STRING" id="1121284.SAMN05660493_00244"/>
<sequence>MEQQSEAISIENLLQNDQYIIPIYQRNYEWDKPQISKLIDDINSVSKKEKYYLGTLVTFKNNNDEFELIDGQQRHTTLNLLKSFLKSEKEEVDFNIHFQARSECEKFFRHLSNRKTEQDPFYENEKSKNLLQGYTIIQDVFKDQDIDKDLFREKLFESTYIFRTKLPADTDLNHYFEIMNNRGEQLEKHEILKAELMDKVDDSKKLLFDEIWSACSEMGDYVWNNFNRKLRDHIFKDNIKVEVSISKLNEEILYREANYNPLNPEKKEKTIAQILEIHKIPENFSQEDQEKTDKFRSVLDFPQLLLYTFNLLHPEKDHSFDDKKLLEFFKNYENAELFINKLLENRIYFDTYVIKNDLTTQDKNTKWGIRKYKIENNEFTTTESVFENSNEEDKIEMLQSMFYYSSVSENKKEWLLKILKYQPKTDKLLYEILFSDFKKNIQNLSVENLFYLNFAAKNFYYFEYMLWEVYNDYLKGENNFLKLSKDLLFIGERINKGLFENFRFRQLNSIEHLFAQNHIDKVEEIENKSKEKILNCFGNLCLISNSENSSAGKDHPEYKKNTYGENNVSLKRLVMLQTFSGEKGNTWNSNEILQHQKEMEAILNYFKNK</sequence>
<dbReference type="Proteomes" id="UP000187261">
    <property type="component" value="Unassembled WGS sequence"/>
</dbReference>
<keyword evidence="4" id="KW-1185">Reference proteome</keyword>
<dbReference type="AlphaFoldDB" id="A0A1U7PPR8"/>
<evidence type="ECO:0008006" key="5">
    <source>
        <dbReference type="Google" id="ProtNLM"/>
    </source>
</evidence>
<evidence type="ECO:0000259" key="2">
    <source>
        <dbReference type="Pfam" id="PF07510"/>
    </source>
</evidence>
<protein>
    <recommendedName>
        <fullName evidence="5">DUF262 domain-containing protein</fullName>
    </recommendedName>
</protein>
<dbReference type="InterPro" id="IPR011089">
    <property type="entry name" value="GmrSD_C"/>
</dbReference>
<dbReference type="Pfam" id="PF07510">
    <property type="entry name" value="GmrSD_C"/>
    <property type="match status" value="1"/>
</dbReference>